<keyword evidence="2" id="KW-1185">Reference proteome</keyword>
<evidence type="ECO:0000313" key="1">
    <source>
        <dbReference type="EMBL" id="SHJ64506.1"/>
    </source>
</evidence>
<gene>
    <name evidence="1" type="ORF">SAMN05444337_2345</name>
</gene>
<evidence type="ECO:0000313" key="2">
    <source>
        <dbReference type="Proteomes" id="UP000184232"/>
    </source>
</evidence>
<dbReference type="EMBL" id="FQZH01000005">
    <property type="protein sequence ID" value="SHJ64506.1"/>
    <property type="molecule type" value="Genomic_DNA"/>
</dbReference>
<evidence type="ECO:0008006" key="3">
    <source>
        <dbReference type="Google" id="ProtNLM"/>
    </source>
</evidence>
<dbReference type="RefSeq" id="WP_072785300.1">
    <property type="nucleotide sequence ID" value="NZ_CP045292.1"/>
</dbReference>
<organism evidence="1 2">
    <name type="scientific">Flavobacterium haoranii</name>
    <dbReference type="NCBI Taxonomy" id="683124"/>
    <lineage>
        <taxon>Bacteria</taxon>
        <taxon>Pseudomonadati</taxon>
        <taxon>Bacteroidota</taxon>
        <taxon>Flavobacteriia</taxon>
        <taxon>Flavobacteriales</taxon>
        <taxon>Flavobacteriaceae</taxon>
        <taxon>Flavobacterium</taxon>
    </lineage>
</organism>
<dbReference type="STRING" id="683124.SAMN05444337_2345"/>
<proteinExistence type="predicted"/>
<dbReference type="PROSITE" id="PS51257">
    <property type="entry name" value="PROKAR_LIPOPROTEIN"/>
    <property type="match status" value="1"/>
</dbReference>
<dbReference type="Proteomes" id="UP000184232">
    <property type="component" value="Unassembled WGS sequence"/>
</dbReference>
<name>A0A1M6L055_9FLAO</name>
<dbReference type="OrthoDB" id="5522619at2"/>
<protein>
    <recommendedName>
        <fullName evidence="3">2-dehydro-3-deoxyphosphooctonate aldolase</fullName>
    </recommendedName>
</protein>
<sequence length="154" mass="17543">MKKILYIFAVLVITSCTSTKSTLKNVDETAVKPKVINKAFQFTEYANDMKYGYDSDYPINIGLMLERQESIYIGYFFNGLVGPNNEPIEKYEKIDTCCPFPTTHNTMGAGTLGIYEVTFKNNPKKVTLHFNIYEKGKILCPKGFNIKPITEIEK</sequence>
<accession>A0A1M6L055</accession>
<reference evidence="1 2" key="1">
    <citation type="submission" date="2016-11" db="EMBL/GenBank/DDBJ databases">
        <authorList>
            <person name="Jaros S."/>
            <person name="Januszkiewicz K."/>
            <person name="Wedrychowicz H."/>
        </authorList>
    </citation>
    <scope>NUCLEOTIDE SEQUENCE [LARGE SCALE GENOMIC DNA]</scope>
    <source>
        <strain evidence="1 2">DSM 22807</strain>
    </source>
</reference>
<dbReference type="AlphaFoldDB" id="A0A1M6L055"/>